<dbReference type="AlphaFoldDB" id="A0A167VK72"/>
<reference evidence="1 2" key="1">
    <citation type="journal article" date="2016" name="Genome Biol. Evol.">
        <title>Divergent and convergent evolution of fungal pathogenicity.</title>
        <authorList>
            <person name="Shang Y."/>
            <person name="Xiao G."/>
            <person name="Zheng P."/>
            <person name="Cen K."/>
            <person name="Zhan S."/>
            <person name="Wang C."/>
        </authorList>
    </citation>
    <scope>NUCLEOTIDE SEQUENCE [LARGE SCALE GENOMIC DNA]</scope>
    <source>
        <strain evidence="1 2">ARSEF 7405</strain>
    </source>
</reference>
<gene>
    <name evidence="1" type="ORF">AAP_05558</name>
</gene>
<dbReference type="EMBL" id="AZGZ01000032">
    <property type="protein sequence ID" value="KZZ87647.1"/>
    <property type="molecule type" value="Genomic_DNA"/>
</dbReference>
<proteinExistence type="predicted"/>
<evidence type="ECO:0000313" key="2">
    <source>
        <dbReference type="Proteomes" id="UP000242877"/>
    </source>
</evidence>
<comment type="caution">
    <text evidence="1">The sequence shown here is derived from an EMBL/GenBank/DDBJ whole genome shotgun (WGS) entry which is preliminary data.</text>
</comment>
<protein>
    <submittedName>
        <fullName evidence="1">Uncharacterized protein</fullName>
    </submittedName>
</protein>
<evidence type="ECO:0000313" key="1">
    <source>
        <dbReference type="EMBL" id="KZZ87647.1"/>
    </source>
</evidence>
<accession>A0A167VK72</accession>
<dbReference type="VEuPathDB" id="FungiDB:AAP_05558"/>
<sequence length="116" mass="13499">MYSLNILRNLPQGGILVPESITLIQKMLDDAEELLAVTSHTAERSCGVQVWWSLACNFCEARYRWYQRFPEDFKRLDMQEVHAFATRMPPPISYVFMEADRATEDWLTNTEQIGPV</sequence>
<dbReference type="Proteomes" id="UP000242877">
    <property type="component" value="Unassembled WGS sequence"/>
</dbReference>
<name>A0A167VK72_9EURO</name>
<keyword evidence="2" id="KW-1185">Reference proteome</keyword>
<organism evidence="1 2">
    <name type="scientific">Ascosphaera apis ARSEF 7405</name>
    <dbReference type="NCBI Taxonomy" id="392613"/>
    <lineage>
        <taxon>Eukaryota</taxon>
        <taxon>Fungi</taxon>
        <taxon>Dikarya</taxon>
        <taxon>Ascomycota</taxon>
        <taxon>Pezizomycotina</taxon>
        <taxon>Eurotiomycetes</taxon>
        <taxon>Eurotiomycetidae</taxon>
        <taxon>Onygenales</taxon>
        <taxon>Ascosphaeraceae</taxon>
        <taxon>Ascosphaera</taxon>
    </lineage>
</organism>